<dbReference type="InterPro" id="IPR011990">
    <property type="entry name" value="TPR-like_helical_dom_sf"/>
</dbReference>
<dbReference type="SUPFAM" id="SSF52540">
    <property type="entry name" value="P-loop containing nucleoside triphosphate hydrolases"/>
    <property type="match status" value="1"/>
</dbReference>
<dbReference type="SUPFAM" id="SSF48452">
    <property type="entry name" value="TPR-like"/>
    <property type="match status" value="1"/>
</dbReference>
<keyword evidence="3" id="KW-0804">Transcription</keyword>
<keyword evidence="7" id="KW-1185">Reference proteome</keyword>
<dbReference type="CDD" id="cd15831">
    <property type="entry name" value="BTAD"/>
    <property type="match status" value="1"/>
</dbReference>
<dbReference type="InterPro" id="IPR027417">
    <property type="entry name" value="P-loop_NTPase"/>
</dbReference>
<protein>
    <submittedName>
        <fullName evidence="6">BTAD domain-containing putative transcriptional regulator</fullName>
    </submittedName>
</protein>
<dbReference type="SMART" id="SM01043">
    <property type="entry name" value="BTAD"/>
    <property type="match status" value="1"/>
</dbReference>
<evidence type="ECO:0000313" key="6">
    <source>
        <dbReference type="EMBL" id="MFH8551646.1"/>
    </source>
</evidence>
<keyword evidence="2" id="KW-0805">Transcription regulation</keyword>
<dbReference type="RefSeq" id="WP_397718657.1">
    <property type="nucleotide sequence ID" value="NZ_JBIRGN010000013.1"/>
</dbReference>
<dbReference type="SUPFAM" id="SSF55073">
    <property type="entry name" value="Nucleotide cyclase"/>
    <property type="match status" value="1"/>
</dbReference>
<dbReference type="EMBL" id="JBIRGQ010000013">
    <property type="protein sequence ID" value="MFH8551646.1"/>
    <property type="molecule type" value="Genomic_DNA"/>
</dbReference>
<dbReference type="InterPro" id="IPR005158">
    <property type="entry name" value="BTAD"/>
</dbReference>
<dbReference type="Proteomes" id="UP001610818">
    <property type="component" value="Unassembled WGS sequence"/>
</dbReference>
<accession>A0ABW7R315</accession>
<evidence type="ECO:0000256" key="1">
    <source>
        <dbReference type="ARBA" id="ARBA00023012"/>
    </source>
</evidence>
<evidence type="ECO:0000256" key="3">
    <source>
        <dbReference type="ARBA" id="ARBA00023163"/>
    </source>
</evidence>
<dbReference type="Gene3D" id="3.30.70.1230">
    <property type="entry name" value="Nucleotide cyclase"/>
    <property type="match status" value="1"/>
</dbReference>
<evidence type="ECO:0000259" key="5">
    <source>
        <dbReference type="SMART" id="SM01043"/>
    </source>
</evidence>
<feature type="domain" description="Bacterial transcriptional activator" evidence="5">
    <location>
        <begin position="16"/>
        <end position="161"/>
    </location>
</feature>
<feature type="compositionally biased region" description="Low complexity" evidence="4">
    <location>
        <begin position="256"/>
        <end position="266"/>
    </location>
</feature>
<feature type="region of interest" description="Disordered" evidence="4">
    <location>
        <begin position="225"/>
        <end position="266"/>
    </location>
</feature>
<feature type="compositionally biased region" description="Pro residues" evidence="4">
    <location>
        <begin position="240"/>
        <end position="255"/>
    </location>
</feature>
<dbReference type="PANTHER" id="PTHR35807">
    <property type="entry name" value="TRANSCRIPTIONAL REGULATOR REDD-RELATED"/>
    <property type="match status" value="1"/>
</dbReference>
<evidence type="ECO:0000256" key="4">
    <source>
        <dbReference type="SAM" id="MobiDB-lite"/>
    </source>
</evidence>
<dbReference type="InterPro" id="IPR029787">
    <property type="entry name" value="Nucleotide_cyclase"/>
</dbReference>
<sequence length="649" mass="68981">MTKTPGYMIQVDPEQVDLHVFHQQIDEGRAALHAGHPEKAARTLKGALDLWHGQALTDLAEAGIRWPQLTAAGNTRLDTVEDYFEAELQCGRHQSTLGALESMVESEPLRERMCGQLMLALYRCGRQADALDVYSRLRASLIDNLGLEPRRELQSLQQAILNHDTGLTLPGPAAPAAPAVSVVSAASAEGAGVRIDTGVAPIAADRDPGAPGASMPEPVCFMEQTTETPAPPQAATLSRPAPPAQPTPPSPPSPPSTASTTYTASTTLTGKRRVVSVLLLRLDFGPAPDDSPAGGTDDLRDDMADRVRSLVTAFDGMVIGSLGSTHLAVFDALDSGGNHAWSAVRAAMAIRDELHAQGSSAPFPRPAGEQHGPTLHAAVATGEARVRYGGHGGASAGWSADGEPLEESQFLLRHAEPGEVLVCGQTRQLTASAVYYDSAGDIAHAWKAKEERPRFPGAQLGPADREVELDVLHGLWHRVRHHGTPHVVTILGGPNTGKSQLLEEFERRILDQAIPPRFLSYSLPSHGQEPSYEAESRMAELADLLDPQTSSGASTEPRPVVIAIDDLHLTDETLLDYVGNVCSGTASGPVFVVTTARPELFRRRPAWGGGMSLTTSLSLDPPALCLRNVLRDARLGTSDAPGHSGSRSN</sequence>
<organism evidence="6 7">
    <name type="scientific">Streptomyces longisporoflavus</name>
    <dbReference type="NCBI Taxonomy" id="28044"/>
    <lineage>
        <taxon>Bacteria</taxon>
        <taxon>Bacillati</taxon>
        <taxon>Actinomycetota</taxon>
        <taxon>Actinomycetes</taxon>
        <taxon>Kitasatosporales</taxon>
        <taxon>Streptomycetaceae</taxon>
        <taxon>Streptomyces</taxon>
    </lineage>
</organism>
<dbReference type="PANTHER" id="PTHR35807:SF1">
    <property type="entry name" value="TRANSCRIPTIONAL REGULATOR REDD"/>
    <property type="match status" value="1"/>
</dbReference>
<proteinExistence type="predicted"/>
<dbReference type="Gene3D" id="1.25.40.10">
    <property type="entry name" value="Tetratricopeptide repeat domain"/>
    <property type="match status" value="1"/>
</dbReference>
<dbReference type="Pfam" id="PF03704">
    <property type="entry name" value="BTAD"/>
    <property type="match status" value="1"/>
</dbReference>
<name>A0ABW7R315_9ACTN</name>
<feature type="compositionally biased region" description="Low complexity" evidence="4">
    <location>
        <begin position="225"/>
        <end position="236"/>
    </location>
</feature>
<evidence type="ECO:0000256" key="2">
    <source>
        <dbReference type="ARBA" id="ARBA00023015"/>
    </source>
</evidence>
<comment type="caution">
    <text evidence="6">The sequence shown here is derived from an EMBL/GenBank/DDBJ whole genome shotgun (WGS) entry which is preliminary data.</text>
</comment>
<gene>
    <name evidence="6" type="ORF">ACH4F9_42375</name>
</gene>
<keyword evidence="1" id="KW-0902">Two-component regulatory system</keyword>
<dbReference type="InterPro" id="IPR051677">
    <property type="entry name" value="AfsR-DnrI-RedD_regulator"/>
</dbReference>
<evidence type="ECO:0000313" key="7">
    <source>
        <dbReference type="Proteomes" id="UP001610818"/>
    </source>
</evidence>
<reference evidence="6 7" key="1">
    <citation type="submission" date="2024-10" db="EMBL/GenBank/DDBJ databases">
        <title>The Natural Products Discovery Center: Release of the First 8490 Sequenced Strains for Exploring Actinobacteria Biosynthetic Diversity.</title>
        <authorList>
            <person name="Kalkreuter E."/>
            <person name="Kautsar S.A."/>
            <person name="Yang D."/>
            <person name="Bader C.D."/>
            <person name="Teijaro C.N."/>
            <person name="Fluegel L."/>
            <person name="Davis C.M."/>
            <person name="Simpson J.R."/>
            <person name="Lauterbach L."/>
            <person name="Steele A.D."/>
            <person name="Gui C."/>
            <person name="Meng S."/>
            <person name="Li G."/>
            <person name="Viehrig K."/>
            <person name="Ye F."/>
            <person name="Su P."/>
            <person name="Kiefer A.F."/>
            <person name="Nichols A."/>
            <person name="Cepeda A.J."/>
            <person name="Yan W."/>
            <person name="Fan B."/>
            <person name="Jiang Y."/>
            <person name="Adhikari A."/>
            <person name="Zheng C.-J."/>
            <person name="Schuster L."/>
            <person name="Cowan T.M."/>
            <person name="Smanski M.J."/>
            <person name="Chevrette M.G."/>
            <person name="De Carvalho L.P.S."/>
            <person name="Shen B."/>
        </authorList>
    </citation>
    <scope>NUCLEOTIDE SEQUENCE [LARGE SCALE GENOMIC DNA]</scope>
    <source>
        <strain evidence="6 7">NPDC017990</strain>
    </source>
</reference>